<gene>
    <name evidence="3" type="ORF">LNINA_LOCUS10344</name>
</gene>
<evidence type="ECO:0000259" key="2">
    <source>
        <dbReference type="Pfam" id="PF02836"/>
    </source>
</evidence>
<protein>
    <recommendedName>
        <fullName evidence="2">Glycoside hydrolase family 2 catalytic domain-containing protein</fullName>
    </recommendedName>
</protein>
<dbReference type="Proteomes" id="UP001497472">
    <property type="component" value="Unassembled WGS sequence"/>
</dbReference>
<dbReference type="InterPro" id="IPR006103">
    <property type="entry name" value="Glyco_hydro_2_cat"/>
</dbReference>
<organism evidence="3 4">
    <name type="scientific">Leptosia nina</name>
    <dbReference type="NCBI Taxonomy" id="320188"/>
    <lineage>
        <taxon>Eukaryota</taxon>
        <taxon>Metazoa</taxon>
        <taxon>Ecdysozoa</taxon>
        <taxon>Arthropoda</taxon>
        <taxon>Hexapoda</taxon>
        <taxon>Insecta</taxon>
        <taxon>Pterygota</taxon>
        <taxon>Neoptera</taxon>
        <taxon>Endopterygota</taxon>
        <taxon>Lepidoptera</taxon>
        <taxon>Glossata</taxon>
        <taxon>Ditrysia</taxon>
        <taxon>Papilionoidea</taxon>
        <taxon>Pieridae</taxon>
        <taxon>Pierinae</taxon>
        <taxon>Leptosia</taxon>
    </lineage>
</organism>
<dbReference type="PANTHER" id="PTHR10066">
    <property type="entry name" value="BETA-GLUCURONIDASE"/>
    <property type="match status" value="1"/>
</dbReference>
<evidence type="ECO:0000313" key="3">
    <source>
        <dbReference type="EMBL" id="CAK1551180.1"/>
    </source>
</evidence>
<dbReference type="GO" id="GO:0019391">
    <property type="term" value="P:glucuronoside catabolic process"/>
    <property type="evidence" value="ECO:0007669"/>
    <property type="project" value="TreeGrafter"/>
</dbReference>
<evidence type="ECO:0000313" key="4">
    <source>
        <dbReference type="Proteomes" id="UP001497472"/>
    </source>
</evidence>
<name>A0AAV1JQP7_9NEOP</name>
<dbReference type="PANTHER" id="PTHR10066:SF67">
    <property type="entry name" value="BETA-GLUCURONIDASE"/>
    <property type="match status" value="1"/>
</dbReference>
<dbReference type="AlphaFoldDB" id="A0AAV1JQP7"/>
<dbReference type="InterPro" id="IPR017853">
    <property type="entry name" value="GH"/>
</dbReference>
<dbReference type="GO" id="GO:0005615">
    <property type="term" value="C:extracellular space"/>
    <property type="evidence" value="ECO:0007669"/>
    <property type="project" value="TreeGrafter"/>
</dbReference>
<reference evidence="3 4" key="1">
    <citation type="submission" date="2023-11" db="EMBL/GenBank/DDBJ databases">
        <authorList>
            <person name="Okamura Y."/>
        </authorList>
    </citation>
    <scope>NUCLEOTIDE SEQUENCE [LARGE SCALE GENOMIC DNA]</scope>
</reference>
<accession>A0AAV1JQP7</accession>
<dbReference type="EMBL" id="CAVLEF010000122">
    <property type="protein sequence ID" value="CAK1551180.1"/>
    <property type="molecule type" value="Genomic_DNA"/>
</dbReference>
<sequence>MTEYGADTLAGLHLYPEYVWSEEYQVALMSEHFKAFDKLRQSGFFAGEFIWNFADFKTPQSITRVGGNKKGIFTRSRQPKASAHHLRSRYHSLAAAESGANPPDFNYYVFDRIMTHNEL</sequence>
<dbReference type="Pfam" id="PF02836">
    <property type="entry name" value="Glyco_hydro_2_C"/>
    <property type="match status" value="1"/>
</dbReference>
<comment type="similarity">
    <text evidence="1">Belongs to the glycosyl hydrolase 2 family.</text>
</comment>
<feature type="domain" description="Glycoside hydrolase family 2 catalytic" evidence="2">
    <location>
        <begin position="2"/>
        <end position="93"/>
    </location>
</feature>
<dbReference type="GO" id="GO:0004566">
    <property type="term" value="F:beta-glucuronidase activity"/>
    <property type="evidence" value="ECO:0007669"/>
    <property type="project" value="TreeGrafter"/>
</dbReference>
<dbReference type="Gene3D" id="3.20.20.80">
    <property type="entry name" value="Glycosidases"/>
    <property type="match status" value="1"/>
</dbReference>
<dbReference type="GO" id="GO:0030246">
    <property type="term" value="F:carbohydrate binding"/>
    <property type="evidence" value="ECO:0007669"/>
    <property type="project" value="TreeGrafter"/>
</dbReference>
<evidence type="ECO:0000256" key="1">
    <source>
        <dbReference type="ARBA" id="ARBA00007401"/>
    </source>
</evidence>
<proteinExistence type="inferred from homology"/>
<dbReference type="SUPFAM" id="SSF51445">
    <property type="entry name" value="(Trans)glycosidases"/>
    <property type="match status" value="1"/>
</dbReference>
<dbReference type="GO" id="GO:0005975">
    <property type="term" value="P:carbohydrate metabolic process"/>
    <property type="evidence" value="ECO:0007669"/>
    <property type="project" value="InterPro"/>
</dbReference>
<keyword evidence="4" id="KW-1185">Reference proteome</keyword>
<comment type="caution">
    <text evidence="3">The sequence shown here is derived from an EMBL/GenBank/DDBJ whole genome shotgun (WGS) entry which is preliminary data.</text>
</comment>